<organism evidence="1">
    <name type="scientific">uncultured Sulfurovum sp</name>
    <dbReference type="NCBI Taxonomy" id="269237"/>
    <lineage>
        <taxon>Bacteria</taxon>
        <taxon>Pseudomonadati</taxon>
        <taxon>Campylobacterota</taxon>
        <taxon>Epsilonproteobacteria</taxon>
        <taxon>Campylobacterales</taxon>
        <taxon>Sulfurovaceae</taxon>
        <taxon>Sulfurovum</taxon>
        <taxon>environmental samples</taxon>
    </lineage>
</organism>
<name>A0A6S6TDS9_9BACT</name>
<evidence type="ECO:0008006" key="2">
    <source>
        <dbReference type="Google" id="ProtNLM"/>
    </source>
</evidence>
<dbReference type="Gene3D" id="1.10.1220.10">
    <property type="entry name" value="Met repressor-like"/>
    <property type="match status" value="1"/>
</dbReference>
<dbReference type="InterPro" id="IPR013321">
    <property type="entry name" value="Arc_rbn_hlx_hlx"/>
</dbReference>
<dbReference type="EMBL" id="CACVAR010000224">
    <property type="protein sequence ID" value="CAA6813047.1"/>
    <property type="molecule type" value="Genomic_DNA"/>
</dbReference>
<proteinExistence type="predicted"/>
<dbReference type="GO" id="GO:0006355">
    <property type="term" value="P:regulation of DNA-templated transcription"/>
    <property type="evidence" value="ECO:0007669"/>
    <property type="project" value="InterPro"/>
</dbReference>
<dbReference type="AlphaFoldDB" id="A0A6S6TDS9"/>
<gene>
    <name evidence="1" type="ORF">HELGO_WM42368</name>
</gene>
<protein>
    <recommendedName>
        <fullName evidence="2">Ribbon-helix-helix protein CopG domain-containing protein</fullName>
    </recommendedName>
</protein>
<accession>A0A6S6TDS9</accession>
<reference evidence="1" key="1">
    <citation type="submission" date="2020-01" db="EMBL/GenBank/DDBJ databases">
        <authorList>
            <person name="Meier V. D."/>
            <person name="Meier V D."/>
        </authorList>
    </citation>
    <scope>NUCLEOTIDE SEQUENCE</scope>
    <source>
        <strain evidence="1">HLG_WM_MAG_03</strain>
    </source>
</reference>
<sequence length="80" mass="9423">MHTITLKSDNDFFNMLNDMVKSLDTNRSDLIRKAVLHYRDTLEKEKLKIQIKKASMRVREESLKVSKEFDNTLDDGLNHV</sequence>
<evidence type="ECO:0000313" key="1">
    <source>
        <dbReference type="EMBL" id="CAA6813047.1"/>
    </source>
</evidence>